<reference evidence="1" key="8">
    <citation type="journal article" date="2005" name="Science">
        <title>Antisense Transcription in the Mammalian Transcriptome.</title>
        <authorList>
            <consortium name="RIKEN Genome Exploration Research Group and Genome Science Group (Genome Network Project Core Group) and the FANTOM Consortium"/>
        </authorList>
    </citation>
    <scope>NUCLEOTIDE SEQUENCE</scope>
    <source>
        <strain evidence="1">C57BL/6J</strain>
        <tissue evidence="1">Pituitary gland</tissue>
    </source>
</reference>
<dbReference type="EMBL" id="AK030497">
    <property type="protein sequence ID" value="BAC26990.1"/>
    <property type="molecule type" value="mRNA"/>
</dbReference>
<evidence type="ECO:0000313" key="1">
    <source>
        <dbReference type="EMBL" id="BAC26990.1"/>
    </source>
</evidence>
<sequence>MCVICAIAIPIQRLRNFHPESCFMCGFSRISLHSKTGYDLCLLFLLYPLALPPPPPNKHAVHKCHHQGRIYRGVHKTVLRIYVTRHPSQRAFLMFLISLRQALIMLFSLEHTLPAPRVYSFMESEAQLTLGFY</sequence>
<proteinExistence type="evidence at transcript level"/>
<evidence type="ECO:0000313" key="2">
    <source>
        <dbReference type="MGI" id="MGI:3641871"/>
    </source>
</evidence>
<dbReference type="AGR" id="MGI:3641871"/>
<reference evidence="1" key="6">
    <citation type="journal article" date="2002" name="Nature">
        <title>Analysis of the mouse transcriptome based on functional annotation of 60,770 full-length cDNAs.</title>
        <authorList>
            <consortium name="The FANTOM Consortium and the RIKEN Genome Exploration Research Group Phase I and II Team"/>
        </authorList>
    </citation>
    <scope>NUCLEOTIDE SEQUENCE</scope>
    <source>
        <strain evidence="1">C57BL/6J</strain>
        <tissue evidence="1">Pituitary gland</tissue>
    </source>
</reference>
<organism evidence="1">
    <name type="scientific">Mus musculus</name>
    <name type="common">Mouse</name>
    <dbReference type="NCBI Taxonomy" id="10090"/>
    <lineage>
        <taxon>Eukaryota</taxon>
        <taxon>Metazoa</taxon>
        <taxon>Chordata</taxon>
        <taxon>Craniata</taxon>
        <taxon>Vertebrata</taxon>
        <taxon>Euteleostomi</taxon>
        <taxon>Mammalia</taxon>
        <taxon>Eutheria</taxon>
        <taxon>Euarchontoglires</taxon>
        <taxon>Glires</taxon>
        <taxon>Rodentia</taxon>
        <taxon>Myomorpha</taxon>
        <taxon>Muroidea</taxon>
        <taxon>Muridae</taxon>
        <taxon>Murinae</taxon>
        <taxon>Mus</taxon>
        <taxon>Mus</taxon>
    </lineage>
</organism>
<name>Q8BSU6_MOUSE</name>
<gene>
    <name evidence="2" type="primary">Gm9966</name>
</gene>
<protein>
    <submittedName>
        <fullName evidence="1">Uncharacterized protein</fullName>
    </submittedName>
</protein>
<reference evidence="1" key="1">
    <citation type="journal article" date="1999" name="Methods Enzymol.">
        <title>High-efficiency full-length cDNA cloning.</title>
        <authorList>
            <person name="Carninci P."/>
            <person name="Hayashizaki Y."/>
        </authorList>
    </citation>
    <scope>NUCLEOTIDE SEQUENCE</scope>
    <source>
        <strain evidence="1">C57BL/6J</strain>
        <tissue evidence="1">Pituitary gland</tissue>
    </source>
</reference>
<reference evidence="1" key="7">
    <citation type="journal article" date="2005" name="Science">
        <title>The Transcriptional Landscape of the Mammalian Genome.</title>
        <authorList>
            <consortium name="The FANTOM Consortium"/>
            <consortium name="Riken Genome Exploration Research Group and Genome Science Group (Genome Network Project Core Group)"/>
        </authorList>
    </citation>
    <scope>NUCLEOTIDE SEQUENCE</scope>
    <source>
        <strain evidence="1">C57BL/6J</strain>
        <tissue evidence="1">Pituitary gland</tissue>
    </source>
</reference>
<reference evidence="1" key="4">
    <citation type="journal article" date="2001" name="Nature">
        <title>Functional annotation of a full-length mouse cDNA collection.</title>
        <authorList>
            <consortium name="The RIKEN Genome Exploration Research Group Phase II Team and the FANTOM Consortium"/>
        </authorList>
    </citation>
    <scope>NUCLEOTIDE SEQUENCE</scope>
    <source>
        <strain evidence="1">C57BL/6J</strain>
        <tissue evidence="1">Pituitary gland</tissue>
    </source>
</reference>
<accession>Q8BSU6</accession>
<dbReference type="HOGENOM" id="CLU_1906071_0_0_1"/>
<reference evidence="1" key="5">
    <citation type="submission" date="2001-07" db="EMBL/GenBank/DDBJ databases">
        <authorList>
            <person name="Adachi J."/>
            <person name="Aizawa K."/>
            <person name="Akimura T."/>
            <person name="Arakawa T."/>
            <person name="Bono H."/>
            <person name="Carninci P."/>
            <person name="Fukuda S."/>
            <person name="Furuno M."/>
            <person name="Hanagaki T."/>
            <person name="Hara A."/>
            <person name="Hashizume W."/>
            <person name="Hayashida K."/>
            <person name="Hayatsu N."/>
            <person name="Hiramoto K."/>
            <person name="Hiraoka T."/>
            <person name="Hirozane T."/>
            <person name="Hori F."/>
            <person name="Imotani K."/>
            <person name="Ishii Y."/>
            <person name="Itoh M."/>
            <person name="Kagawa I."/>
            <person name="Kasukawa T."/>
            <person name="Katoh H."/>
            <person name="Kawai J."/>
            <person name="Kojima Y."/>
            <person name="Kondo S."/>
            <person name="Konno H."/>
            <person name="Kouda M."/>
            <person name="Koya S."/>
            <person name="Kurihara C."/>
            <person name="Matsuyama T."/>
            <person name="Miyazaki A."/>
            <person name="Murata M."/>
            <person name="Nakamura M."/>
            <person name="Nishi K."/>
            <person name="Nomura K."/>
            <person name="Numazaki R."/>
            <person name="Ohno M."/>
            <person name="Ohsato N."/>
            <person name="Okazaki Y."/>
            <person name="Saito R."/>
            <person name="Saitoh H."/>
            <person name="Sakai C."/>
            <person name="Sakai K."/>
            <person name="Sakazume N."/>
            <person name="Sano H."/>
            <person name="Sasaki D."/>
            <person name="Shibata K."/>
            <person name="Shinagawa A."/>
            <person name="Shiraki T."/>
            <person name="Sogabe Y."/>
            <person name="Tagami M."/>
            <person name="Tagawa A."/>
            <person name="Takahashi F."/>
            <person name="Takaku-Akahira S."/>
            <person name="Takeda Y."/>
            <person name="Tanaka T."/>
            <person name="Tomaru A."/>
            <person name="Toya T."/>
            <person name="Yasunishi A."/>
            <person name="Muramatsu M."/>
            <person name="Hayashizaki Y."/>
        </authorList>
    </citation>
    <scope>NUCLEOTIDE SEQUENCE</scope>
    <source>
        <strain evidence="1">C57BL/6J</strain>
        <tissue evidence="1">Pituitary gland</tissue>
    </source>
</reference>
<reference evidence="1" key="3">
    <citation type="journal article" date="2000" name="Genome Res.">
        <title>RIKEN integrated sequence analysis (RISA) system--384-format sequencing pipeline with 384 multicapillary sequencer.</title>
        <authorList>
            <person name="Shibata K."/>
            <person name="Itoh M."/>
            <person name="Aizawa K."/>
            <person name="Nagaoka S."/>
            <person name="Sasaki N."/>
            <person name="Carninci P."/>
            <person name="Konno H."/>
            <person name="Akiyama J."/>
            <person name="Nishi K."/>
            <person name="Kitsunai T."/>
            <person name="Tashiro H."/>
            <person name="Itoh M."/>
            <person name="Sumi N."/>
            <person name="Ishii Y."/>
            <person name="Nakamura S."/>
            <person name="Hazama M."/>
            <person name="Nishine T."/>
            <person name="Harada A."/>
            <person name="Yamamoto R."/>
            <person name="Matsumoto H."/>
            <person name="Sakaguchi S."/>
            <person name="Ikegami T."/>
            <person name="Kashiwagi K."/>
            <person name="Fujiwake S."/>
            <person name="Inoue K."/>
            <person name="Togawa Y."/>
            <person name="Izawa M."/>
            <person name="Ohara E."/>
            <person name="Watahiki M."/>
            <person name="Yoneda Y."/>
            <person name="Ishikawa T."/>
            <person name="Ozawa K."/>
            <person name="Tanaka T."/>
            <person name="Matsuura S."/>
            <person name="Kawai J."/>
            <person name="Okazaki Y."/>
            <person name="Muramatsu M."/>
            <person name="Inoue Y."/>
            <person name="Kira A."/>
            <person name="Hayashizaki Y."/>
        </authorList>
    </citation>
    <scope>NUCLEOTIDE SEQUENCE</scope>
    <source>
        <strain evidence="1">C57BL/6J</strain>
        <tissue evidence="1">Pituitary gland</tissue>
    </source>
</reference>
<reference evidence="1" key="2">
    <citation type="journal article" date="2000" name="Genome Res.">
        <title>Normalization and subtraction of cap-trapper-selected cDNAs to prepare full-length cDNA libraries for rapid discovery of new genes.</title>
        <authorList>
            <person name="Carninci P."/>
            <person name="Shibata Y."/>
            <person name="Hayatsu N."/>
            <person name="Sugahara Y."/>
            <person name="Shibata K."/>
            <person name="Itoh M."/>
            <person name="Konno H."/>
            <person name="Okazaki Y."/>
            <person name="Muramatsu M."/>
            <person name="Hayashizaki Y."/>
        </authorList>
    </citation>
    <scope>NUCLEOTIDE SEQUENCE</scope>
    <source>
        <strain evidence="1">C57BL/6J</strain>
        <tissue evidence="1">Pituitary gland</tissue>
    </source>
</reference>
<dbReference type="AlphaFoldDB" id="Q8BSU6"/>
<dbReference type="MGI" id="MGI:3641871">
    <property type="gene designation" value="Gm9966"/>
</dbReference>